<sequence>MDWEKKCEFNFNLHNIIGDNRVKLAVSEFNDYALRCDLSLAITNVSYTPSSGSLLRVQVCGRILSRDGGNALARQCVEDREATMSRFLGGLNREIQDIVEMQNCVGLSPCSTSCLGRDTIKEEKLHSIQYRAAPTNLSPRL</sequence>
<evidence type="ECO:0000313" key="1">
    <source>
        <dbReference type="EMBL" id="CAA7017844.1"/>
    </source>
</evidence>
<organism evidence="1 2">
    <name type="scientific">Microthlaspi erraticum</name>
    <dbReference type="NCBI Taxonomy" id="1685480"/>
    <lineage>
        <taxon>Eukaryota</taxon>
        <taxon>Viridiplantae</taxon>
        <taxon>Streptophyta</taxon>
        <taxon>Embryophyta</taxon>
        <taxon>Tracheophyta</taxon>
        <taxon>Spermatophyta</taxon>
        <taxon>Magnoliopsida</taxon>
        <taxon>eudicotyledons</taxon>
        <taxon>Gunneridae</taxon>
        <taxon>Pentapetalae</taxon>
        <taxon>rosids</taxon>
        <taxon>malvids</taxon>
        <taxon>Brassicales</taxon>
        <taxon>Brassicaceae</taxon>
        <taxon>Coluteocarpeae</taxon>
        <taxon>Microthlaspi</taxon>
    </lineage>
</organism>
<accession>A0A6D2HP53</accession>
<dbReference type="EMBL" id="CACVBM020000333">
    <property type="protein sequence ID" value="CAA7017844.1"/>
    <property type="molecule type" value="Genomic_DNA"/>
</dbReference>
<keyword evidence="2" id="KW-1185">Reference proteome</keyword>
<protein>
    <submittedName>
        <fullName evidence="1">Uncharacterized protein</fullName>
    </submittedName>
</protein>
<comment type="caution">
    <text evidence="1">The sequence shown here is derived from an EMBL/GenBank/DDBJ whole genome shotgun (WGS) entry which is preliminary data.</text>
</comment>
<dbReference type="OrthoDB" id="1731207at2759"/>
<proteinExistence type="predicted"/>
<name>A0A6D2HP53_9BRAS</name>
<evidence type="ECO:0000313" key="2">
    <source>
        <dbReference type="Proteomes" id="UP000467841"/>
    </source>
</evidence>
<dbReference type="AlphaFoldDB" id="A0A6D2HP53"/>
<dbReference type="Proteomes" id="UP000467841">
    <property type="component" value="Unassembled WGS sequence"/>
</dbReference>
<reference evidence="1" key="1">
    <citation type="submission" date="2020-01" db="EMBL/GenBank/DDBJ databases">
        <authorList>
            <person name="Mishra B."/>
        </authorList>
    </citation>
    <scope>NUCLEOTIDE SEQUENCE [LARGE SCALE GENOMIC DNA]</scope>
</reference>
<gene>
    <name evidence="1" type="ORF">MERR_LOCUS5079</name>
</gene>